<proteinExistence type="predicted"/>
<evidence type="ECO:0000313" key="1">
    <source>
        <dbReference type="EMBL" id="RDJ23670.1"/>
    </source>
</evidence>
<name>A0A370L457_9HYPH</name>
<comment type="caution">
    <text evidence="1">The sequence shown here is derived from an EMBL/GenBank/DDBJ whole genome shotgun (WGS) entry which is preliminary data.</text>
</comment>
<accession>A0A370L457</accession>
<reference evidence="2" key="1">
    <citation type="submission" date="2018-07" db="EMBL/GenBank/DDBJ databases">
        <authorList>
            <person name="Safronova V.I."/>
            <person name="Chirak E.R."/>
            <person name="Sazanova A.L."/>
        </authorList>
    </citation>
    <scope>NUCLEOTIDE SEQUENCE [LARGE SCALE GENOMIC DNA]</scope>
    <source>
        <strain evidence="2">RCAM04685</strain>
    </source>
</reference>
<gene>
    <name evidence="1" type="ORF">DWE98_16120</name>
</gene>
<evidence type="ECO:0000313" key="2">
    <source>
        <dbReference type="Proteomes" id="UP000255207"/>
    </source>
</evidence>
<sequence length="100" mass="11280">MYISNLFGYIHLEAIVTVLIKDADTDRVIRELAARTGETITHAVKIAAEERLARLPAPPKGRIDMEKVEEILARIHSYPRINEHLTDDEIIGYDENGVPS</sequence>
<dbReference type="Pfam" id="PF07704">
    <property type="entry name" value="PSK_trans_fac"/>
    <property type="match status" value="1"/>
</dbReference>
<organism evidence="1 2">
    <name type="scientific">Bosea caraganae</name>
    <dbReference type="NCBI Taxonomy" id="2763117"/>
    <lineage>
        <taxon>Bacteria</taxon>
        <taxon>Pseudomonadati</taxon>
        <taxon>Pseudomonadota</taxon>
        <taxon>Alphaproteobacteria</taxon>
        <taxon>Hyphomicrobiales</taxon>
        <taxon>Boseaceae</taxon>
        <taxon>Bosea</taxon>
    </lineage>
</organism>
<dbReference type="EMBL" id="QQTP01000008">
    <property type="protein sequence ID" value="RDJ23670.1"/>
    <property type="molecule type" value="Genomic_DNA"/>
</dbReference>
<dbReference type="InterPro" id="IPR011660">
    <property type="entry name" value="VapB-like"/>
</dbReference>
<dbReference type="OrthoDB" id="495439at2"/>
<protein>
    <submittedName>
        <fullName evidence="1">PSK operon transcription factor</fullName>
    </submittedName>
</protein>
<dbReference type="AlphaFoldDB" id="A0A370L457"/>
<keyword evidence="2" id="KW-1185">Reference proteome</keyword>
<dbReference type="Proteomes" id="UP000255207">
    <property type="component" value="Unassembled WGS sequence"/>
</dbReference>